<sequence>MEYVGYVICIIIAYFIFRIGWRIFGKTLSRWQKHRMSEWTFFQKRLAYSIALAFIFGGIPAYIIFSYSHPNHKDSFMNLNKGNKEQTPPEGLKFIDVGTFNETSLDKEDFDVNTINNSDDEVSFSQEENLDGNTINDSDNDISLPQEENNIREPNFHPKDSIQ</sequence>
<evidence type="ECO:0000256" key="2">
    <source>
        <dbReference type="SAM" id="Phobius"/>
    </source>
</evidence>
<evidence type="ECO:0000313" key="4">
    <source>
        <dbReference type="Proteomes" id="UP000190121"/>
    </source>
</evidence>
<proteinExistence type="predicted"/>
<feature type="compositionally biased region" description="Basic and acidic residues" evidence="1">
    <location>
        <begin position="149"/>
        <end position="163"/>
    </location>
</feature>
<feature type="transmembrane region" description="Helical" evidence="2">
    <location>
        <begin position="46"/>
        <end position="65"/>
    </location>
</feature>
<dbReference type="Proteomes" id="UP000190121">
    <property type="component" value="Unassembled WGS sequence"/>
</dbReference>
<gene>
    <name evidence="3" type="ORF">SAMN02745171_01739</name>
</gene>
<evidence type="ECO:0000313" key="3">
    <source>
        <dbReference type="EMBL" id="SKA00330.1"/>
    </source>
</evidence>
<evidence type="ECO:0000256" key="1">
    <source>
        <dbReference type="SAM" id="MobiDB-lite"/>
    </source>
</evidence>
<dbReference type="RefSeq" id="WP_078737599.1">
    <property type="nucleotide sequence ID" value="NZ_JACIJQ010000002.1"/>
</dbReference>
<keyword evidence="4" id="KW-1185">Reference proteome</keyword>
<feature type="region of interest" description="Disordered" evidence="1">
    <location>
        <begin position="121"/>
        <end position="163"/>
    </location>
</feature>
<keyword evidence="2" id="KW-1133">Transmembrane helix</keyword>
<reference evidence="4" key="1">
    <citation type="submission" date="2017-02" db="EMBL/GenBank/DDBJ databases">
        <authorList>
            <person name="Varghese N."/>
            <person name="Submissions S."/>
        </authorList>
    </citation>
    <scope>NUCLEOTIDE SEQUENCE [LARGE SCALE GENOMIC DNA]</scope>
    <source>
        <strain evidence="4">ATCC 51356</strain>
    </source>
</reference>
<accession>A0A1T4Q945</accession>
<name>A0A1T4Q945_9PORP</name>
<keyword evidence="2" id="KW-0472">Membrane</keyword>
<dbReference type="AlphaFoldDB" id="A0A1T4Q945"/>
<dbReference type="STRING" id="29524.SAMN02745171_01739"/>
<dbReference type="EMBL" id="FUXE01000031">
    <property type="protein sequence ID" value="SKA00330.1"/>
    <property type="molecule type" value="Genomic_DNA"/>
</dbReference>
<feature type="transmembrane region" description="Helical" evidence="2">
    <location>
        <begin position="6"/>
        <end position="25"/>
    </location>
</feature>
<keyword evidence="2" id="KW-0812">Transmembrane</keyword>
<protein>
    <submittedName>
        <fullName evidence="3">Uncharacterized protein</fullName>
    </submittedName>
</protein>
<feature type="compositionally biased region" description="Polar residues" evidence="1">
    <location>
        <begin position="121"/>
        <end position="148"/>
    </location>
</feature>
<organism evidence="3 4">
    <name type="scientific">Porphyromonas circumdentaria</name>
    <dbReference type="NCBI Taxonomy" id="29524"/>
    <lineage>
        <taxon>Bacteria</taxon>
        <taxon>Pseudomonadati</taxon>
        <taxon>Bacteroidota</taxon>
        <taxon>Bacteroidia</taxon>
        <taxon>Bacteroidales</taxon>
        <taxon>Porphyromonadaceae</taxon>
        <taxon>Porphyromonas</taxon>
    </lineage>
</organism>